<dbReference type="Pfam" id="PF07841">
    <property type="entry name" value="DM4_12"/>
    <property type="match status" value="1"/>
</dbReference>
<proteinExistence type="predicted"/>
<protein>
    <submittedName>
        <fullName evidence="1">Uncharacterized protein</fullName>
    </submittedName>
</protein>
<sequence>MGIYAAVAVPVQDSGNIDLFVAFFFEAYYLLPYNETSFEFPPSVDRSFGRRSIYESIQAKLESRGYPGKNCVLKAICEAASYTTLHANGIVGDLMHLLFTPSASEERNDSYFFEYREAEVTGWEQQNCEKYNDCQLNLFDFSNFIK</sequence>
<reference evidence="1" key="1">
    <citation type="submission" date="2022-01" db="EMBL/GenBank/DDBJ databases">
        <authorList>
            <person name="King R."/>
        </authorList>
    </citation>
    <scope>NUCLEOTIDE SEQUENCE</scope>
</reference>
<dbReference type="Proteomes" id="UP001152799">
    <property type="component" value="Chromosome 6"/>
</dbReference>
<dbReference type="InterPro" id="IPR006631">
    <property type="entry name" value="DM4_12"/>
</dbReference>
<dbReference type="SMART" id="SM00718">
    <property type="entry name" value="DM4_12"/>
    <property type="match status" value="1"/>
</dbReference>
<dbReference type="PANTHER" id="PTHR21398">
    <property type="entry name" value="AGAP007094-PA"/>
    <property type="match status" value="1"/>
</dbReference>
<dbReference type="PANTHER" id="PTHR21398:SF22">
    <property type="entry name" value="IP12060P-RELATED"/>
    <property type="match status" value="1"/>
</dbReference>
<dbReference type="OrthoDB" id="6340174at2759"/>
<keyword evidence="2" id="KW-1185">Reference proteome</keyword>
<name>A0A9P0GKI5_9CUCU</name>
<evidence type="ECO:0000313" key="2">
    <source>
        <dbReference type="Proteomes" id="UP001152799"/>
    </source>
</evidence>
<dbReference type="AlphaFoldDB" id="A0A9P0GKI5"/>
<gene>
    <name evidence="1" type="ORF">CEUTPL_LOCUS10758</name>
</gene>
<organism evidence="1 2">
    <name type="scientific">Ceutorhynchus assimilis</name>
    <name type="common">cabbage seed weevil</name>
    <dbReference type="NCBI Taxonomy" id="467358"/>
    <lineage>
        <taxon>Eukaryota</taxon>
        <taxon>Metazoa</taxon>
        <taxon>Ecdysozoa</taxon>
        <taxon>Arthropoda</taxon>
        <taxon>Hexapoda</taxon>
        <taxon>Insecta</taxon>
        <taxon>Pterygota</taxon>
        <taxon>Neoptera</taxon>
        <taxon>Endopterygota</taxon>
        <taxon>Coleoptera</taxon>
        <taxon>Polyphaga</taxon>
        <taxon>Cucujiformia</taxon>
        <taxon>Curculionidae</taxon>
        <taxon>Ceutorhynchinae</taxon>
        <taxon>Ceutorhynchus</taxon>
    </lineage>
</organism>
<accession>A0A9P0GKI5</accession>
<evidence type="ECO:0000313" key="1">
    <source>
        <dbReference type="EMBL" id="CAH1132229.1"/>
    </source>
</evidence>
<dbReference type="EMBL" id="OU892282">
    <property type="protein sequence ID" value="CAH1132229.1"/>
    <property type="molecule type" value="Genomic_DNA"/>
</dbReference>